<protein>
    <submittedName>
        <fullName evidence="2">Uncharacterized protein</fullName>
    </submittedName>
</protein>
<reference evidence="2" key="1">
    <citation type="submission" date="2021-10" db="EMBL/GenBank/DDBJ databases">
        <title>Melipona bicolor Genome sequencing and assembly.</title>
        <authorList>
            <person name="Araujo N.S."/>
            <person name="Arias M.C."/>
        </authorList>
    </citation>
    <scope>NUCLEOTIDE SEQUENCE</scope>
    <source>
        <strain evidence="2">USP_2M_L1-L4_2017</strain>
        <tissue evidence="2">Whole body</tissue>
    </source>
</reference>
<evidence type="ECO:0000256" key="1">
    <source>
        <dbReference type="SAM" id="MobiDB-lite"/>
    </source>
</evidence>
<accession>A0AA40KJH0</accession>
<dbReference type="AlphaFoldDB" id="A0AA40KJH0"/>
<dbReference type="EMBL" id="JAHYIQ010000023">
    <property type="protein sequence ID" value="KAK1122406.1"/>
    <property type="molecule type" value="Genomic_DNA"/>
</dbReference>
<evidence type="ECO:0000313" key="2">
    <source>
        <dbReference type="EMBL" id="KAK1122406.1"/>
    </source>
</evidence>
<gene>
    <name evidence="2" type="ORF">K0M31_009629</name>
</gene>
<proteinExistence type="predicted"/>
<feature type="region of interest" description="Disordered" evidence="1">
    <location>
        <begin position="1"/>
        <end position="29"/>
    </location>
</feature>
<keyword evidence="3" id="KW-1185">Reference proteome</keyword>
<organism evidence="2 3">
    <name type="scientific">Melipona bicolor</name>
    <dbReference type="NCBI Taxonomy" id="60889"/>
    <lineage>
        <taxon>Eukaryota</taxon>
        <taxon>Metazoa</taxon>
        <taxon>Ecdysozoa</taxon>
        <taxon>Arthropoda</taxon>
        <taxon>Hexapoda</taxon>
        <taxon>Insecta</taxon>
        <taxon>Pterygota</taxon>
        <taxon>Neoptera</taxon>
        <taxon>Endopterygota</taxon>
        <taxon>Hymenoptera</taxon>
        <taxon>Apocrita</taxon>
        <taxon>Aculeata</taxon>
        <taxon>Apoidea</taxon>
        <taxon>Anthophila</taxon>
        <taxon>Apidae</taxon>
        <taxon>Melipona</taxon>
    </lineage>
</organism>
<dbReference type="Proteomes" id="UP001177670">
    <property type="component" value="Unassembled WGS sequence"/>
</dbReference>
<name>A0AA40KJH0_9HYME</name>
<evidence type="ECO:0000313" key="3">
    <source>
        <dbReference type="Proteomes" id="UP001177670"/>
    </source>
</evidence>
<sequence length="166" mass="18083">MKPRASQPFHQTETRTGGTGRETGSHPFPCFLRSAPSKAGVEKADGSTVETKIRVIGSVSAGRELTALDTWLKHLPRGWKTCPDCFRGLVSRSFLRETVGSGFGTVVDKRVREKRGARGSRRRVQLKFVTRGDSAETASPRCQAFSSANFDTFLPRVGSLVISTGP</sequence>
<comment type="caution">
    <text evidence="2">The sequence shown here is derived from an EMBL/GenBank/DDBJ whole genome shotgun (WGS) entry which is preliminary data.</text>
</comment>